<evidence type="ECO:0000313" key="1">
    <source>
        <dbReference type="EMBL" id="SIS45172.1"/>
    </source>
</evidence>
<accession>A0A1N7J781</accession>
<reference evidence="2" key="1">
    <citation type="submission" date="2017-01" db="EMBL/GenBank/DDBJ databases">
        <authorList>
            <person name="Varghese N."/>
            <person name="Submissions S."/>
        </authorList>
    </citation>
    <scope>NUCLEOTIDE SEQUENCE [LARGE SCALE GENOMIC DNA]</scope>
    <source>
        <strain evidence="2">DSM 17126</strain>
    </source>
</reference>
<dbReference type="Proteomes" id="UP000186373">
    <property type="component" value="Unassembled WGS sequence"/>
</dbReference>
<gene>
    <name evidence="1" type="ORF">SAMN05421639_105205</name>
</gene>
<name>A0A1N7J781_9FLAO</name>
<dbReference type="AlphaFoldDB" id="A0A1N7J781"/>
<keyword evidence="2" id="KW-1185">Reference proteome</keyword>
<proteinExistence type="predicted"/>
<protein>
    <submittedName>
        <fullName evidence="1">Uncharacterized protein</fullName>
    </submittedName>
</protein>
<organism evidence="1 2">
    <name type="scientific">Chryseobacterium shigense</name>
    <dbReference type="NCBI Taxonomy" id="297244"/>
    <lineage>
        <taxon>Bacteria</taxon>
        <taxon>Pseudomonadati</taxon>
        <taxon>Bacteroidota</taxon>
        <taxon>Flavobacteriia</taxon>
        <taxon>Flavobacteriales</taxon>
        <taxon>Weeksellaceae</taxon>
        <taxon>Chryseobacterium group</taxon>
        <taxon>Chryseobacterium</taxon>
    </lineage>
</organism>
<sequence>MILCFFVWVNRAKDQLQKVEMDRNHIILKFQADDGDGADFSLLLVHPRE</sequence>
<dbReference type="EMBL" id="FTNY01000005">
    <property type="protein sequence ID" value="SIS45172.1"/>
    <property type="molecule type" value="Genomic_DNA"/>
</dbReference>
<evidence type="ECO:0000313" key="2">
    <source>
        <dbReference type="Proteomes" id="UP000186373"/>
    </source>
</evidence>